<dbReference type="Proteomes" id="UP000028999">
    <property type="component" value="Unassembled WGS sequence"/>
</dbReference>
<proteinExistence type="predicted"/>
<name>A0A078IPV2_BRANA</name>
<dbReference type="EMBL" id="LK032995">
    <property type="protein sequence ID" value="CDY51434.1"/>
    <property type="molecule type" value="Genomic_DNA"/>
</dbReference>
<dbReference type="Proteomes" id="UP001295469">
    <property type="component" value="Chromosome A09"/>
</dbReference>
<evidence type="ECO:0000313" key="3">
    <source>
        <dbReference type="Proteomes" id="UP000028999"/>
    </source>
</evidence>
<evidence type="ECO:0000313" key="2">
    <source>
        <dbReference type="EMBL" id="CDY51434.1"/>
    </source>
</evidence>
<evidence type="ECO:0000313" key="1">
    <source>
        <dbReference type="EMBL" id="CAF2047624.1"/>
    </source>
</evidence>
<keyword evidence="3" id="KW-1185">Reference proteome</keyword>
<sequence>MDDYTREGVLAKIRGEPRANVFVAIEDDDKVVEKL</sequence>
<reference evidence="2 3" key="1">
    <citation type="journal article" date="2014" name="Science">
        <title>Plant genetics. Early allopolyploid evolution in the post-Neolithic Brassica napus oilseed genome.</title>
        <authorList>
            <person name="Chalhoub B."/>
            <person name="Denoeud F."/>
            <person name="Liu S."/>
            <person name="Parkin I.A."/>
            <person name="Tang H."/>
            <person name="Wang X."/>
            <person name="Chiquet J."/>
            <person name="Belcram H."/>
            <person name="Tong C."/>
            <person name="Samans B."/>
            <person name="Correa M."/>
            <person name="Da Silva C."/>
            <person name="Just J."/>
            <person name="Falentin C."/>
            <person name="Koh C.S."/>
            <person name="Le Clainche I."/>
            <person name="Bernard M."/>
            <person name="Bento P."/>
            <person name="Noel B."/>
            <person name="Labadie K."/>
            <person name="Alberti A."/>
            <person name="Charles M."/>
            <person name="Arnaud D."/>
            <person name="Guo H."/>
            <person name="Daviaud C."/>
            <person name="Alamery S."/>
            <person name="Jabbari K."/>
            <person name="Zhao M."/>
            <person name="Edger P.P."/>
            <person name="Chelaifa H."/>
            <person name="Tack D."/>
            <person name="Lassalle G."/>
            <person name="Mestiri I."/>
            <person name="Schnel N."/>
            <person name="Le Paslier M.C."/>
            <person name="Fan G."/>
            <person name="Renault V."/>
            <person name="Bayer P.E."/>
            <person name="Golicz A.A."/>
            <person name="Manoli S."/>
            <person name="Lee T.H."/>
            <person name="Thi V.H."/>
            <person name="Chalabi S."/>
            <person name="Hu Q."/>
            <person name="Fan C."/>
            <person name="Tollenaere R."/>
            <person name="Lu Y."/>
            <person name="Battail C."/>
            <person name="Shen J."/>
            <person name="Sidebottom C.H."/>
            <person name="Wang X."/>
            <person name="Canaguier A."/>
            <person name="Chauveau A."/>
            <person name="Berard A."/>
            <person name="Deniot G."/>
            <person name="Guan M."/>
            <person name="Liu Z."/>
            <person name="Sun F."/>
            <person name="Lim Y.P."/>
            <person name="Lyons E."/>
            <person name="Town C.D."/>
            <person name="Bancroft I."/>
            <person name="Wang X."/>
            <person name="Meng J."/>
            <person name="Ma J."/>
            <person name="Pires J.C."/>
            <person name="King G.J."/>
            <person name="Brunel D."/>
            <person name="Delourme R."/>
            <person name="Renard M."/>
            <person name="Aury J.M."/>
            <person name="Adams K.L."/>
            <person name="Batley J."/>
            <person name="Snowdon R.J."/>
            <person name="Tost J."/>
            <person name="Edwards D."/>
            <person name="Zhou Y."/>
            <person name="Hua W."/>
            <person name="Sharpe A.G."/>
            <person name="Paterson A.H."/>
            <person name="Guan C."/>
            <person name="Wincker P."/>
        </authorList>
    </citation>
    <scope>NUCLEOTIDE SEQUENCE [LARGE SCALE GENOMIC DNA]</scope>
    <source>
        <strain evidence="3">cv. Darmor-bzh</strain>
    </source>
</reference>
<protein>
    <submittedName>
        <fullName evidence="1">(rape) hypothetical protein</fullName>
    </submittedName>
    <submittedName>
        <fullName evidence="2">BnaA09g54790D protein</fullName>
    </submittedName>
</protein>
<gene>
    <name evidence="2" type="primary">BnaA09g54790D</name>
    <name evidence="1" type="ORF">DARMORV10_A09P48000.1</name>
    <name evidence="2" type="ORF">GSBRNA2T00003465001</name>
</gene>
<dbReference type="AlphaFoldDB" id="A0A078IPV2"/>
<reference evidence="2" key="2">
    <citation type="submission" date="2014-06" db="EMBL/GenBank/DDBJ databases">
        <authorList>
            <person name="Genoscope - CEA"/>
        </authorList>
    </citation>
    <scope>NUCLEOTIDE SEQUENCE</scope>
</reference>
<dbReference type="EMBL" id="HG994363">
    <property type="protein sequence ID" value="CAF2047624.1"/>
    <property type="molecule type" value="Genomic_DNA"/>
</dbReference>
<dbReference type="PaxDb" id="3708-A0A078IPV2"/>
<accession>A0A078IPV2</accession>
<organism evidence="2 3">
    <name type="scientific">Brassica napus</name>
    <name type="common">Rape</name>
    <dbReference type="NCBI Taxonomy" id="3708"/>
    <lineage>
        <taxon>Eukaryota</taxon>
        <taxon>Viridiplantae</taxon>
        <taxon>Streptophyta</taxon>
        <taxon>Embryophyta</taxon>
        <taxon>Tracheophyta</taxon>
        <taxon>Spermatophyta</taxon>
        <taxon>Magnoliopsida</taxon>
        <taxon>eudicotyledons</taxon>
        <taxon>Gunneridae</taxon>
        <taxon>Pentapetalae</taxon>
        <taxon>rosids</taxon>
        <taxon>malvids</taxon>
        <taxon>Brassicales</taxon>
        <taxon>Brassicaceae</taxon>
        <taxon>Brassiceae</taxon>
        <taxon>Brassica</taxon>
    </lineage>
</organism>
<reference evidence="1" key="3">
    <citation type="submission" date="2021-01" db="EMBL/GenBank/DDBJ databases">
        <authorList>
            <consortium name="Genoscope - CEA"/>
            <person name="William W."/>
        </authorList>
    </citation>
    <scope>NUCLEOTIDE SEQUENCE</scope>
</reference>
<dbReference type="Gramene" id="CDY51434">
    <property type="protein sequence ID" value="CDY51434"/>
    <property type="gene ID" value="GSBRNA2T00003465001"/>
</dbReference>